<proteinExistence type="predicted"/>
<name>A0A7C1G5P2_THERO</name>
<dbReference type="InterPro" id="IPR009758">
    <property type="entry name" value="DUF1326"/>
</dbReference>
<dbReference type="EMBL" id="DSJL01000007">
    <property type="protein sequence ID" value="HEF64669.1"/>
    <property type="molecule type" value="Genomic_DNA"/>
</dbReference>
<reference evidence="1" key="1">
    <citation type="journal article" date="2020" name="mSystems">
        <title>Genome- and Community-Level Interaction Insights into Carbon Utilization and Element Cycling Functions of Hydrothermarchaeota in Hydrothermal Sediment.</title>
        <authorList>
            <person name="Zhou Z."/>
            <person name="Liu Y."/>
            <person name="Xu W."/>
            <person name="Pan J."/>
            <person name="Luo Z.H."/>
            <person name="Li M."/>
        </authorList>
    </citation>
    <scope>NUCLEOTIDE SEQUENCE [LARGE SCALE GENOMIC DNA]</scope>
    <source>
        <strain evidence="1">SpSt-222</strain>
    </source>
</reference>
<gene>
    <name evidence="1" type="ORF">ENP47_03555</name>
</gene>
<organism evidence="1">
    <name type="scientific">Thermomicrobium roseum</name>
    <dbReference type="NCBI Taxonomy" id="500"/>
    <lineage>
        <taxon>Bacteria</taxon>
        <taxon>Pseudomonadati</taxon>
        <taxon>Thermomicrobiota</taxon>
        <taxon>Thermomicrobia</taxon>
        <taxon>Thermomicrobiales</taxon>
        <taxon>Thermomicrobiaceae</taxon>
        <taxon>Thermomicrobium</taxon>
    </lineage>
</organism>
<dbReference type="Pfam" id="PF07040">
    <property type="entry name" value="DUF1326"/>
    <property type="match status" value="1"/>
</dbReference>
<dbReference type="AlphaFoldDB" id="A0A7C1G5P2"/>
<evidence type="ECO:0000313" key="1">
    <source>
        <dbReference type="EMBL" id="HEF64669.1"/>
    </source>
</evidence>
<protein>
    <submittedName>
        <fullName evidence="1">DUF1326 domain-containing protein</fullName>
    </submittedName>
</protein>
<comment type="caution">
    <text evidence="1">The sequence shown here is derived from an EMBL/GenBank/DDBJ whole genome shotgun (WGS) entry which is preliminary data.</text>
</comment>
<accession>A0A7C1G5P2</accession>
<sequence>MAWELSGQMLESCNCELLCPCWFDVTATPDQGWCGTAMVFDIQRGTSDGIDLSGRTVVLAATIPGAFADGNMTVRLYVDERASPEQRRELEAIFSGQKGGPLGALGPLIQTVLPTKTLPISWQREETIDVRLGDVALLHYAPRSHPSGQPTRVVAAEAMGAVDVAEGQPAKTRGTVFHDPDMRQWNGDSGMISRFTWRG</sequence>